<dbReference type="PANTHER" id="PTHR43435:SF4">
    <property type="entry name" value="FGGY CARBOHYDRATE KINASE DOMAIN-CONTAINING PROTEIN"/>
    <property type="match status" value="1"/>
</dbReference>
<reference evidence="4 5" key="1">
    <citation type="submission" date="2015-01" db="EMBL/GenBank/DDBJ databases">
        <title>Vibrio sp. C1 JCM 19231 whole genome shotgun sequence.</title>
        <authorList>
            <person name="Sawabe T."/>
            <person name="Meirelles P."/>
            <person name="Feng G."/>
            <person name="Sayaka M."/>
            <person name="Hattori M."/>
            <person name="Ohkuma M."/>
        </authorList>
    </citation>
    <scope>NUCLEOTIDE SEQUENCE [LARGE SCALE GENOMIC DNA]</scope>
    <source>
        <strain evidence="5">JCM 19231</strain>
    </source>
</reference>
<accession>A0A0B8NTU1</accession>
<keyword evidence="5" id="KW-1185">Reference proteome</keyword>
<organism evidence="4 5">
    <name type="scientific">Vibrio ishigakensis</name>
    <dbReference type="NCBI Taxonomy" id="1481914"/>
    <lineage>
        <taxon>Bacteria</taxon>
        <taxon>Pseudomonadati</taxon>
        <taxon>Pseudomonadota</taxon>
        <taxon>Gammaproteobacteria</taxon>
        <taxon>Vibrionales</taxon>
        <taxon>Vibrionaceae</taxon>
        <taxon>Vibrio</taxon>
    </lineage>
</organism>
<evidence type="ECO:0000313" key="5">
    <source>
        <dbReference type="Proteomes" id="UP000031671"/>
    </source>
</evidence>
<evidence type="ECO:0000313" key="4">
    <source>
        <dbReference type="EMBL" id="GAM57281.1"/>
    </source>
</evidence>
<evidence type="ECO:0000256" key="1">
    <source>
        <dbReference type="ARBA" id="ARBA00022679"/>
    </source>
</evidence>
<dbReference type="GO" id="GO:0019150">
    <property type="term" value="F:D-ribulokinase activity"/>
    <property type="evidence" value="ECO:0007669"/>
    <property type="project" value="UniProtKB-EC"/>
</dbReference>
<dbReference type="InterPro" id="IPR043129">
    <property type="entry name" value="ATPase_NBD"/>
</dbReference>
<dbReference type="EMBL" id="BBRZ01000049">
    <property type="protein sequence ID" value="GAM57281.1"/>
    <property type="molecule type" value="Genomic_DNA"/>
</dbReference>
<dbReference type="InterPro" id="IPR018485">
    <property type="entry name" value="FGGY_C"/>
</dbReference>
<dbReference type="EC" id="2.7.1.47" evidence="4"/>
<dbReference type="Proteomes" id="UP000031671">
    <property type="component" value="Unassembled WGS sequence"/>
</dbReference>
<keyword evidence="1 4" id="KW-0808">Transferase</keyword>
<dbReference type="GO" id="GO:0005737">
    <property type="term" value="C:cytoplasm"/>
    <property type="evidence" value="ECO:0007669"/>
    <property type="project" value="TreeGrafter"/>
</dbReference>
<name>A0A0B8NTU1_9VIBR</name>
<feature type="domain" description="Carbohydrate kinase FGGY C-terminal" evidence="3">
    <location>
        <begin position="4"/>
        <end position="90"/>
    </location>
</feature>
<gene>
    <name evidence="4" type="ORF">JCM19231_1442</name>
</gene>
<sequence length="145" mass="15939">MVSGLTLEQGLDSLAIEYLSAIQSVAYGTRHIIEAMRQSGHEITKISMCGGGTKNPLWLREHADVTGCDVVLSKEPEAVILGAAMLGATASGVHETLSDAVKKMGFEGGRISPNKERTNFHNKKYRVFLEMYEDQMKYKAMMADK</sequence>
<dbReference type="GO" id="GO:0019321">
    <property type="term" value="P:pentose metabolic process"/>
    <property type="evidence" value="ECO:0007669"/>
    <property type="project" value="TreeGrafter"/>
</dbReference>
<dbReference type="Pfam" id="PF02782">
    <property type="entry name" value="FGGY_C"/>
    <property type="match status" value="1"/>
</dbReference>
<dbReference type="PANTHER" id="PTHR43435">
    <property type="entry name" value="RIBULOKINASE"/>
    <property type="match status" value="1"/>
</dbReference>
<comment type="caution">
    <text evidence="4">The sequence shown here is derived from an EMBL/GenBank/DDBJ whole genome shotgun (WGS) entry which is preliminary data.</text>
</comment>
<evidence type="ECO:0000259" key="3">
    <source>
        <dbReference type="Pfam" id="PF02782"/>
    </source>
</evidence>
<reference evidence="4 5" key="2">
    <citation type="submission" date="2015-01" db="EMBL/GenBank/DDBJ databases">
        <authorList>
            <consortium name="NBRP consortium"/>
            <person name="Sawabe T."/>
            <person name="Meirelles P."/>
            <person name="Feng G."/>
            <person name="Sayaka M."/>
            <person name="Hattori M."/>
            <person name="Ohkuma M."/>
        </authorList>
    </citation>
    <scope>NUCLEOTIDE SEQUENCE [LARGE SCALE GENOMIC DNA]</scope>
    <source>
        <strain evidence="5">JCM 19231</strain>
    </source>
</reference>
<keyword evidence="2 4" id="KW-0418">Kinase</keyword>
<dbReference type="Gene3D" id="3.30.420.40">
    <property type="match status" value="1"/>
</dbReference>
<dbReference type="AlphaFoldDB" id="A0A0B8NTU1"/>
<evidence type="ECO:0000256" key="2">
    <source>
        <dbReference type="ARBA" id="ARBA00022777"/>
    </source>
</evidence>
<proteinExistence type="predicted"/>
<protein>
    <submittedName>
        <fullName evidence="4">D-ribulokinase</fullName>
        <ecNumber evidence="4">2.7.1.47</ecNumber>
    </submittedName>
</protein>
<dbReference type="SUPFAM" id="SSF53067">
    <property type="entry name" value="Actin-like ATPase domain"/>
    <property type="match status" value="1"/>
</dbReference>